<keyword evidence="3" id="KW-1185">Reference proteome</keyword>
<dbReference type="RefSeq" id="WP_264068813.1">
    <property type="nucleotide sequence ID" value="NZ_JACKTY010000030.1"/>
</dbReference>
<evidence type="ECO:0008006" key="4">
    <source>
        <dbReference type="Google" id="ProtNLM"/>
    </source>
</evidence>
<protein>
    <recommendedName>
        <fullName evidence="4">SMODS and SLOG-associating 2TM effector domain-containing protein</fullName>
    </recommendedName>
</protein>
<dbReference type="Pfam" id="PF20315">
    <property type="entry name" value="DUF6611"/>
    <property type="match status" value="1"/>
</dbReference>
<keyword evidence="1" id="KW-0472">Membrane</keyword>
<organism evidence="2 3">
    <name type="scientific">Mycolicibacterium komossense</name>
    <dbReference type="NCBI Taxonomy" id="1779"/>
    <lineage>
        <taxon>Bacteria</taxon>
        <taxon>Bacillati</taxon>
        <taxon>Actinomycetota</taxon>
        <taxon>Actinomycetes</taxon>
        <taxon>Mycobacteriales</taxon>
        <taxon>Mycobacteriaceae</taxon>
        <taxon>Mycolicibacterium</taxon>
    </lineage>
</organism>
<evidence type="ECO:0000313" key="2">
    <source>
        <dbReference type="EMBL" id="MCV7227809.1"/>
    </source>
</evidence>
<proteinExistence type="predicted"/>
<sequence>MEQKRPLRSFGSGRSWGYFDIYPCRYGVTRFRLVMFPPGISPEERRLLRAWRSWPAWGMVVFLATQIWLTHAVATTWATAISTTVWVLSGAVTFALSGGTRTRVRTFIGITVSGEHDEEGRRRLDAARALATELLAADASRAEGVLGESEHEAICWHAYQRLGQLTEEIAAR</sequence>
<reference evidence="2 3" key="1">
    <citation type="journal article" date="2022" name="BMC Genomics">
        <title>Comparative genome analysis of mycobacteria focusing on tRNA and non-coding RNA.</title>
        <authorList>
            <person name="Behra P.R.K."/>
            <person name="Pettersson B.M.F."/>
            <person name="Ramesh M."/>
            <person name="Das S."/>
            <person name="Dasgupta S."/>
            <person name="Kirsebom L.A."/>
        </authorList>
    </citation>
    <scope>NUCLEOTIDE SEQUENCE [LARGE SCALE GENOMIC DNA]</scope>
    <source>
        <strain evidence="2 3">DSM 44078</strain>
    </source>
</reference>
<keyword evidence="1" id="KW-0812">Transmembrane</keyword>
<gene>
    <name evidence="2" type="ORF">H7J73_17440</name>
</gene>
<comment type="caution">
    <text evidence="2">The sequence shown here is derived from an EMBL/GenBank/DDBJ whole genome shotgun (WGS) entry which is preliminary data.</text>
</comment>
<feature type="transmembrane region" description="Helical" evidence="1">
    <location>
        <begin position="77"/>
        <end position="96"/>
    </location>
</feature>
<name>A0ABT3CEA9_9MYCO</name>
<dbReference type="Proteomes" id="UP001526201">
    <property type="component" value="Unassembled WGS sequence"/>
</dbReference>
<dbReference type="EMBL" id="JACKTY010000030">
    <property type="protein sequence ID" value="MCV7227809.1"/>
    <property type="molecule type" value="Genomic_DNA"/>
</dbReference>
<evidence type="ECO:0000256" key="1">
    <source>
        <dbReference type="SAM" id="Phobius"/>
    </source>
</evidence>
<dbReference type="InterPro" id="IPR046719">
    <property type="entry name" value="DUF6611"/>
</dbReference>
<accession>A0ABT3CEA9</accession>
<keyword evidence="1" id="KW-1133">Transmembrane helix</keyword>
<feature type="transmembrane region" description="Helical" evidence="1">
    <location>
        <begin position="54"/>
        <end position="71"/>
    </location>
</feature>
<evidence type="ECO:0000313" key="3">
    <source>
        <dbReference type="Proteomes" id="UP001526201"/>
    </source>
</evidence>